<dbReference type="Proteomes" id="UP000195326">
    <property type="component" value="Unassembled WGS sequence"/>
</dbReference>
<dbReference type="EMBL" id="NFKL01000036">
    <property type="protein sequence ID" value="OUP54843.1"/>
    <property type="molecule type" value="Genomic_DNA"/>
</dbReference>
<sequence>MERTRELTTFAIDGYQISATFADSRNTTALGHVKQILLSSFANNAAKHTHGDILAIHPNRSDNNSGGSPYVP</sequence>
<gene>
    <name evidence="1" type="ORF">B5F15_15860</name>
</gene>
<protein>
    <submittedName>
        <fullName evidence="1">Uncharacterized protein</fullName>
    </submittedName>
</protein>
<dbReference type="AlphaFoldDB" id="A0A1Y4LDR8"/>
<reference evidence="2" key="1">
    <citation type="submission" date="2017-04" db="EMBL/GenBank/DDBJ databases">
        <title>Function of individual gut microbiota members based on whole genome sequencing of pure cultures obtained from chicken caecum.</title>
        <authorList>
            <person name="Medvecky M."/>
            <person name="Cejkova D."/>
            <person name="Polansky O."/>
            <person name="Karasova D."/>
            <person name="Kubasova T."/>
            <person name="Cizek A."/>
            <person name="Rychlik I."/>
        </authorList>
    </citation>
    <scope>NUCLEOTIDE SEQUENCE [LARGE SCALE GENOMIC DNA]</scope>
    <source>
        <strain evidence="2">An179</strain>
    </source>
</reference>
<accession>A0A1Y4LDR8</accession>
<evidence type="ECO:0000313" key="1">
    <source>
        <dbReference type="EMBL" id="OUP54843.1"/>
    </source>
</evidence>
<proteinExistence type="predicted"/>
<evidence type="ECO:0000313" key="2">
    <source>
        <dbReference type="Proteomes" id="UP000195326"/>
    </source>
</evidence>
<name>A0A1Y4LDR8_9FIRM</name>
<dbReference type="RefSeq" id="WP_015574135.1">
    <property type="nucleotide sequence ID" value="NZ_NFKL01000036.1"/>
</dbReference>
<comment type="caution">
    <text evidence="1">The sequence shown here is derived from an EMBL/GenBank/DDBJ whole genome shotgun (WGS) entry which is preliminary data.</text>
</comment>
<organism evidence="1 2">
    <name type="scientific">Butyricicoccus pullicaecorum</name>
    <dbReference type="NCBI Taxonomy" id="501571"/>
    <lineage>
        <taxon>Bacteria</taxon>
        <taxon>Bacillati</taxon>
        <taxon>Bacillota</taxon>
        <taxon>Clostridia</taxon>
        <taxon>Eubacteriales</taxon>
        <taxon>Butyricicoccaceae</taxon>
        <taxon>Butyricicoccus</taxon>
    </lineage>
</organism>